<dbReference type="SUPFAM" id="SSF51735">
    <property type="entry name" value="NAD(P)-binding Rossmann-fold domains"/>
    <property type="match status" value="1"/>
</dbReference>
<keyword evidence="2" id="KW-0521">NADP</keyword>
<name>A0A9P8EUT9_AURME</name>
<dbReference type="PANTHER" id="PTHR47706">
    <property type="entry name" value="NMRA-LIKE FAMILY PROTEIN"/>
    <property type="match status" value="1"/>
</dbReference>
<proteinExistence type="inferred from homology"/>
<dbReference type="GO" id="GO:0016491">
    <property type="term" value="F:oxidoreductase activity"/>
    <property type="evidence" value="ECO:0007669"/>
    <property type="project" value="UniProtKB-KW"/>
</dbReference>
<comment type="similarity">
    <text evidence="1">Belongs to the NmrA-type oxidoreductase family. Isoflavone reductase subfamily.</text>
</comment>
<dbReference type="Proteomes" id="UP000779574">
    <property type="component" value="Unassembled WGS sequence"/>
</dbReference>
<feature type="domain" description="NAD(P)-binding" evidence="4">
    <location>
        <begin position="12"/>
        <end position="101"/>
    </location>
</feature>
<dbReference type="EMBL" id="JAHFXF010000063">
    <property type="protein sequence ID" value="KAG9697998.1"/>
    <property type="molecule type" value="Genomic_DNA"/>
</dbReference>
<dbReference type="AlphaFoldDB" id="A0A9P8EUT9"/>
<keyword evidence="3" id="KW-0560">Oxidoreductase</keyword>
<evidence type="ECO:0000259" key="4">
    <source>
        <dbReference type="Pfam" id="PF13460"/>
    </source>
</evidence>
<dbReference type="InterPro" id="IPR051609">
    <property type="entry name" value="NmrA/Isoflavone_reductase-like"/>
</dbReference>
<evidence type="ECO:0000256" key="2">
    <source>
        <dbReference type="ARBA" id="ARBA00022857"/>
    </source>
</evidence>
<accession>A0A9P8EUT9</accession>
<organism evidence="5 6">
    <name type="scientific">Aureobasidium melanogenum</name>
    <name type="common">Aureobasidium pullulans var. melanogenum</name>
    <dbReference type="NCBI Taxonomy" id="46634"/>
    <lineage>
        <taxon>Eukaryota</taxon>
        <taxon>Fungi</taxon>
        <taxon>Dikarya</taxon>
        <taxon>Ascomycota</taxon>
        <taxon>Pezizomycotina</taxon>
        <taxon>Dothideomycetes</taxon>
        <taxon>Dothideomycetidae</taxon>
        <taxon>Dothideales</taxon>
        <taxon>Saccotheciaceae</taxon>
        <taxon>Aureobasidium</taxon>
    </lineage>
</organism>
<sequence>MSSPIKKIAIVGATGNMGKHTITELLKRNNHSITALTRKSSNISVPSSVKVIGVDYDSIDNLTSALQGQDLLMITLAVTTPPHVHQNLVSAAAAAGIKYIIPNAYGYNFLDSAINADIPWGNLAHEYFASIESKGMVHFSLICGFWYEWSLGIPWCYGIDIVNKKAVFYDDGMTKMNTSTWELCGKAIAELVSLPEEELEKFKNKSLYISSFKVSQREMLDSVHRVLGTKDEDWDIRYEGTKERYNKGIEDMKNGDRTGFGRAMYARVFYPDGSGDYESSKGLDNESLNLPDEELDEATKRTVELVNSGWNPYG</sequence>
<dbReference type="InterPro" id="IPR016040">
    <property type="entry name" value="NAD(P)-bd_dom"/>
</dbReference>
<protein>
    <submittedName>
        <fullName evidence="5">NAD(P)-binding protein</fullName>
    </submittedName>
</protein>
<dbReference type="Pfam" id="PF13460">
    <property type="entry name" value="NAD_binding_10"/>
    <property type="match status" value="1"/>
</dbReference>
<reference evidence="5" key="1">
    <citation type="journal article" date="2021" name="J Fungi (Basel)">
        <title>Virulence traits and population genomics of the black yeast Aureobasidium melanogenum.</title>
        <authorList>
            <person name="Cernosa A."/>
            <person name="Sun X."/>
            <person name="Gostincar C."/>
            <person name="Fang C."/>
            <person name="Gunde-Cimerman N."/>
            <person name="Song Z."/>
        </authorList>
    </citation>
    <scope>NUCLEOTIDE SEQUENCE</scope>
    <source>
        <strain evidence="5">EXF-9911</strain>
    </source>
</reference>
<evidence type="ECO:0000256" key="3">
    <source>
        <dbReference type="ARBA" id="ARBA00023002"/>
    </source>
</evidence>
<dbReference type="PANTHER" id="PTHR47706:SF7">
    <property type="entry name" value="CIPA-LIKE, PUTATIVE (AFU_ORTHOLOGUE AFUA_1G01630)-RELATED"/>
    <property type="match status" value="1"/>
</dbReference>
<dbReference type="InterPro" id="IPR036291">
    <property type="entry name" value="NAD(P)-bd_dom_sf"/>
</dbReference>
<feature type="non-terminal residue" evidence="5">
    <location>
        <position position="314"/>
    </location>
</feature>
<comment type="caution">
    <text evidence="5">The sequence shown here is derived from an EMBL/GenBank/DDBJ whole genome shotgun (WGS) entry which is preliminary data.</text>
</comment>
<dbReference type="OrthoDB" id="419598at2759"/>
<evidence type="ECO:0000313" key="5">
    <source>
        <dbReference type="EMBL" id="KAG9697998.1"/>
    </source>
</evidence>
<evidence type="ECO:0000256" key="1">
    <source>
        <dbReference type="ARBA" id="ARBA00005725"/>
    </source>
</evidence>
<evidence type="ECO:0000313" key="6">
    <source>
        <dbReference type="Proteomes" id="UP000779574"/>
    </source>
</evidence>
<dbReference type="Gene3D" id="3.40.50.720">
    <property type="entry name" value="NAD(P)-binding Rossmann-like Domain"/>
    <property type="match status" value="1"/>
</dbReference>
<gene>
    <name evidence="5" type="ORF">KCU76_g2574</name>
</gene>
<reference evidence="5" key="2">
    <citation type="submission" date="2021-08" db="EMBL/GenBank/DDBJ databases">
        <authorList>
            <person name="Gostincar C."/>
            <person name="Sun X."/>
            <person name="Song Z."/>
            <person name="Gunde-Cimerman N."/>
        </authorList>
    </citation>
    <scope>NUCLEOTIDE SEQUENCE</scope>
    <source>
        <strain evidence="5">EXF-9911</strain>
    </source>
</reference>